<comment type="pathway">
    <text evidence="8">Cofactor biosynthesis; FAD biosynthesis; FAD from FMN: step 1/1.</text>
</comment>
<dbReference type="InterPro" id="IPR004821">
    <property type="entry name" value="Cyt_trans-like"/>
</dbReference>
<gene>
    <name evidence="8" type="primary">ribL</name>
    <name evidence="10" type="ORF">EYH55_02175</name>
</gene>
<evidence type="ECO:0000256" key="7">
    <source>
        <dbReference type="ARBA" id="ARBA00022840"/>
    </source>
</evidence>
<organism evidence="10 11">
    <name type="scientific">Methanothermococcus okinawensis</name>
    <dbReference type="NCBI Taxonomy" id="155863"/>
    <lineage>
        <taxon>Archaea</taxon>
        <taxon>Methanobacteriati</taxon>
        <taxon>Methanobacteriota</taxon>
        <taxon>Methanomada group</taxon>
        <taxon>Methanococci</taxon>
        <taxon>Methanococcales</taxon>
        <taxon>Methanococcaceae</taxon>
        <taxon>Methanothermococcus</taxon>
    </lineage>
</organism>
<dbReference type="GO" id="GO:0046444">
    <property type="term" value="P:FMN metabolic process"/>
    <property type="evidence" value="ECO:0007669"/>
    <property type="project" value="UniProtKB-UniRule"/>
</dbReference>
<keyword evidence="5 8" id="KW-0547">Nucleotide-binding</keyword>
<dbReference type="EC" id="2.7.7.2" evidence="8"/>
<reference evidence="10" key="1">
    <citation type="journal article" date="2020" name="ISME J.">
        <title>Gammaproteobacteria mediating utilization of methyl-, sulfur- and petroleum organic compounds in deep ocean hydrothermal plumes.</title>
        <authorList>
            <person name="Zhou Z."/>
            <person name="Liu Y."/>
            <person name="Pan J."/>
            <person name="Cron B.R."/>
            <person name="Toner B.M."/>
            <person name="Anantharaman K."/>
            <person name="Breier J.A."/>
            <person name="Dick G.J."/>
            <person name="Li M."/>
        </authorList>
    </citation>
    <scope>NUCLEOTIDE SEQUENCE</scope>
    <source>
        <strain evidence="10">SZUA-1534</strain>
    </source>
</reference>
<keyword evidence="6 8" id="KW-0274">FAD</keyword>
<evidence type="ECO:0000259" key="9">
    <source>
        <dbReference type="Pfam" id="PF01467"/>
    </source>
</evidence>
<evidence type="ECO:0000313" key="11">
    <source>
        <dbReference type="Proteomes" id="UP000623215"/>
    </source>
</evidence>
<comment type="catalytic activity">
    <reaction evidence="8">
        <text>FMN + ATP + H(+) = FAD + diphosphate</text>
        <dbReference type="Rhea" id="RHEA:17237"/>
        <dbReference type="ChEBI" id="CHEBI:15378"/>
        <dbReference type="ChEBI" id="CHEBI:30616"/>
        <dbReference type="ChEBI" id="CHEBI:33019"/>
        <dbReference type="ChEBI" id="CHEBI:57692"/>
        <dbReference type="ChEBI" id="CHEBI:58210"/>
        <dbReference type="EC" id="2.7.7.2"/>
    </reaction>
</comment>
<sequence length="154" mass="17905">MKKEKIVVTAGTFDILHPGHYHILKYAKSLGDKLIVIVARDETVKKIKGRKPIIPEEQRRLMVEALKPVDKAILGSLNNMLEPILNIKPDVIVLGPDQQTFDPDQLKEELKRYNLDVDVVRCKEYVRCPFHSSYDIVREIIERWKRGDFIDSNR</sequence>
<evidence type="ECO:0000256" key="5">
    <source>
        <dbReference type="ARBA" id="ARBA00022741"/>
    </source>
</evidence>
<comment type="function">
    <text evidence="8">Catalyzes the transfer of the AMP portion of ATP to flavin mononucleotide (FMN) to produce flavin adenine dinucleotide (FAD) coenzyme.</text>
</comment>
<dbReference type="NCBIfam" id="TIGR00125">
    <property type="entry name" value="cyt_tran_rel"/>
    <property type="match status" value="1"/>
</dbReference>
<dbReference type="PANTHER" id="PTHR43793">
    <property type="entry name" value="FAD SYNTHASE"/>
    <property type="match status" value="1"/>
</dbReference>
<dbReference type="SUPFAM" id="SSF52374">
    <property type="entry name" value="Nucleotidylyl transferase"/>
    <property type="match status" value="1"/>
</dbReference>
<feature type="binding site" evidence="8">
    <location>
        <position position="125"/>
    </location>
    <ligand>
        <name>ATP</name>
        <dbReference type="ChEBI" id="CHEBI:30616"/>
    </ligand>
</feature>
<keyword evidence="1 8" id="KW-0285">Flavoprotein</keyword>
<comment type="subunit">
    <text evidence="8">Homodimer.</text>
</comment>
<evidence type="ECO:0000256" key="8">
    <source>
        <dbReference type="HAMAP-Rule" id="MF_02115"/>
    </source>
</evidence>
<dbReference type="PANTHER" id="PTHR43793:SF1">
    <property type="entry name" value="FAD SYNTHASE"/>
    <property type="match status" value="1"/>
</dbReference>
<dbReference type="AlphaFoldDB" id="A0A833EAW4"/>
<keyword evidence="3 8" id="KW-0808">Transferase</keyword>
<keyword evidence="2 8" id="KW-0288">FMN</keyword>
<evidence type="ECO:0000256" key="6">
    <source>
        <dbReference type="ARBA" id="ARBA00022827"/>
    </source>
</evidence>
<keyword evidence="7 8" id="KW-0067">ATP-binding</keyword>
<dbReference type="HAMAP" id="MF_02115">
    <property type="entry name" value="FAD_synth_arch"/>
    <property type="match status" value="1"/>
</dbReference>
<dbReference type="UniPathway" id="UPA00277">
    <property type="reaction ID" value="UER00407"/>
</dbReference>
<accession>A0A833EAW4</accession>
<dbReference type="GO" id="GO:0003919">
    <property type="term" value="F:FMN adenylyltransferase activity"/>
    <property type="evidence" value="ECO:0007669"/>
    <property type="project" value="UniProtKB-UniRule"/>
</dbReference>
<proteinExistence type="inferred from homology"/>
<dbReference type="Gene3D" id="3.40.50.620">
    <property type="entry name" value="HUPs"/>
    <property type="match status" value="1"/>
</dbReference>
<protein>
    <recommendedName>
        <fullName evidence="8">FAD synthase</fullName>
        <ecNumber evidence="8">2.7.7.2</ecNumber>
    </recommendedName>
    <alternativeName>
        <fullName evidence="8">FMN adenylyltransferase</fullName>
    </alternativeName>
    <alternativeName>
        <fullName evidence="8">Flavin adenine dinucleotide synthase</fullName>
    </alternativeName>
</protein>
<dbReference type="InterPro" id="IPR024902">
    <property type="entry name" value="FAD_synth_RibL"/>
</dbReference>
<name>A0A833EAW4_9EURY</name>
<dbReference type="InterPro" id="IPR050385">
    <property type="entry name" value="Archaeal_FAD_synthase"/>
</dbReference>
<evidence type="ECO:0000256" key="4">
    <source>
        <dbReference type="ARBA" id="ARBA00022695"/>
    </source>
</evidence>
<evidence type="ECO:0000256" key="2">
    <source>
        <dbReference type="ARBA" id="ARBA00022643"/>
    </source>
</evidence>
<feature type="binding site" evidence="8">
    <location>
        <position position="97"/>
    </location>
    <ligand>
        <name>ATP</name>
        <dbReference type="ChEBI" id="CHEBI:30616"/>
    </ligand>
</feature>
<dbReference type="EMBL" id="DQVW01000036">
    <property type="protein sequence ID" value="HIQ32270.1"/>
    <property type="molecule type" value="Genomic_DNA"/>
</dbReference>
<comment type="cofactor">
    <cofactor evidence="8">
        <name>a divalent metal cation</name>
        <dbReference type="ChEBI" id="CHEBI:60240"/>
    </cofactor>
</comment>
<dbReference type="GO" id="GO:0005524">
    <property type="term" value="F:ATP binding"/>
    <property type="evidence" value="ECO:0007669"/>
    <property type="project" value="UniProtKB-UniRule"/>
</dbReference>
<feature type="binding site" evidence="8">
    <location>
        <begin position="12"/>
        <end position="13"/>
    </location>
    <ligand>
        <name>ATP</name>
        <dbReference type="ChEBI" id="CHEBI:30616"/>
    </ligand>
</feature>
<dbReference type="Pfam" id="PF01467">
    <property type="entry name" value="CTP_transf_like"/>
    <property type="match status" value="1"/>
</dbReference>
<comment type="similarity">
    <text evidence="8">Belongs to the archaeal FAD synthase family.</text>
</comment>
<dbReference type="Proteomes" id="UP000623215">
    <property type="component" value="Unassembled WGS sequence"/>
</dbReference>
<dbReference type="InterPro" id="IPR014729">
    <property type="entry name" value="Rossmann-like_a/b/a_fold"/>
</dbReference>
<comment type="caution">
    <text evidence="10">The sequence shown here is derived from an EMBL/GenBank/DDBJ whole genome shotgun (WGS) entry which is preliminary data.</text>
</comment>
<keyword evidence="4 8" id="KW-0548">Nucleotidyltransferase</keyword>
<feature type="binding site" evidence="8">
    <location>
        <begin position="17"/>
        <end position="20"/>
    </location>
    <ligand>
        <name>ATP</name>
        <dbReference type="ChEBI" id="CHEBI:30616"/>
    </ligand>
</feature>
<dbReference type="CDD" id="cd02170">
    <property type="entry name" value="cytidylyltransferase"/>
    <property type="match status" value="1"/>
</dbReference>
<evidence type="ECO:0000256" key="3">
    <source>
        <dbReference type="ARBA" id="ARBA00022679"/>
    </source>
</evidence>
<evidence type="ECO:0000313" key="10">
    <source>
        <dbReference type="EMBL" id="HIQ32270.1"/>
    </source>
</evidence>
<feature type="domain" description="Cytidyltransferase-like" evidence="9">
    <location>
        <begin position="9"/>
        <end position="138"/>
    </location>
</feature>
<evidence type="ECO:0000256" key="1">
    <source>
        <dbReference type="ARBA" id="ARBA00022630"/>
    </source>
</evidence>
<dbReference type="GO" id="GO:0006747">
    <property type="term" value="P:FAD biosynthetic process"/>
    <property type="evidence" value="ECO:0007669"/>
    <property type="project" value="UniProtKB-UniRule"/>
</dbReference>